<feature type="transmembrane region" description="Helical" evidence="2">
    <location>
        <begin position="186"/>
        <end position="204"/>
    </location>
</feature>
<name>A0A485LEQ1_9STRA</name>
<evidence type="ECO:0000256" key="2">
    <source>
        <dbReference type="SAM" id="Phobius"/>
    </source>
</evidence>
<evidence type="ECO:0000256" key="1">
    <source>
        <dbReference type="SAM" id="MobiDB-lite"/>
    </source>
</evidence>
<keyword evidence="5" id="KW-1185">Reference proteome</keyword>
<evidence type="ECO:0000313" key="4">
    <source>
        <dbReference type="EMBL" id="VFT96947.1"/>
    </source>
</evidence>
<accession>A0A485LEQ1</accession>
<dbReference type="EMBL" id="VJMH01006767">
    <property type="protein sequence ID" value="KAF0688096.1"/>
    <property type="molecule type" value="Genomic_DNA"/>
</dbReference>
<feature type="region of interest" description="Disordered" evidence="1">
    <location>
        <begin position="226"/>
        <end position="248"/>
    </location>
</feature>
<feature type="compositionally biased region" description="Basic and acidic residues" evidence="1">
    <location>
        <begin position="298"/>
        <end position="307"/>
    </location>
</feature>
<dbReference type="Proteomes" id="UP000332933">
    <property type="component" value="Unassembled WGS sequence"/>
</dbReference>
<keyword evidence="2" id="KW-0812">Transmembrane</keyword>
<protein>
    <submittedName>
        <fullName evidence="4">Aste57867_20257 protein</fullName>
    </submittedName>
</protein>
<sequence length="307" mass="32527">MPRLAHTTTMDPLGGVVPDGRTTFCWWTSATNGSMKPTLPLPSLGDKRRGNGETCGVQASFLAAPPSSLVVTAPTSFSWAVSASNASLVCLDDAVMPMPTVQTALFACSISNATAPCELLASATAHLDADTASFNTTTPAIKFSKAGTYKVVAWTTFSCANMTSVDVAVAAPAIRVDDLPPVASHTLTYVIVTALVVVVAALAFKIYEVRRGRKLETQLAIRMSSVLDRRRGPPRSATTAPPSTADRSSILLRGFTRRDSQASSYVNMPQGEPSSHVMMSVTLGMDRHKRAAPPPRSPKSDHSSLHL</sequence>
<dbReference type="AlphaFoldDB" id="A0A485LEQ1"/>
<evidence type="ECO:0000313" key="3">
    <source>
        <dbReference type="EMBL" id="KAF0688096.1"/>
    </source>
</evidence>
<dbReference type="EMBL" id="CAADRA010006790">
    <property type="protein sequence ID" value="VFT96947.1"/>
    <property type="molecule type" value="Genomic_DNA"/>
</dbReference>
<organism evidence="4 5">
    <name type="scientific">Aphanomyces stellatus</name>
    <dbReference type="NCBI Taxonomy" id="120398"/>
    <lineage>
        <taxon>Eukaryota</taxon>
        <taxon>Sar</taxon>
        <taxon>Stramenopiles</taxon>
        <taxon>Oomycota</taxon>
        <taxon>Saprolegniomycetes</taxon>
        <taxon>Saprolegniales</taxon>
        <taxon>Verrucalvaceae</taxon>
        <taxon>Aphanomyces</taxon>
    </lineage>
</organism>
<keyword evidence="2" id="KW-0472">Membrane</keyword>
<reference evidence="4 5" key="1">
    <citation type="submission" date="2019-03" db="EMBL/GenBank/DDBJ databases">
        <authorList>
            <person name="Gaulin E."/>
            <person name="Dumas B."/>
        </authorList>
    </citation>
    <scope>NUCLEOTIDE SEQUENCE [LARGE SCALE GENOMIC DNA]</scope>
    <source>
        <strain evidence="4">CBS 568.67</strain>
    </source>
</reference>
<feature type="region of interest" description="Disordered" evidence="1">
    <location>
        <begin position="288"/>
        <end position="307"/>
    </location>
</feature>
<proteinExistence type="predicted"/>
<reference evidence="3" key="2">
    <citation type="submission" date="2019-06" db="EMBL/GenBank/DDBJ databases">
        <title>Genomics analysis of Aphanomyces spp. identifies a new class of oomycete effector associated with host adaptation.</title>
        <authorList>
            <person name="Gaulin E."/>
        </authorList>
    </citation>
    <scope>NUCLEOTIDE SEQUENCE</scope>
    <source>
        <strain evidence="3">CBS 578.67</strain>
    </source>
</reference>
<gene>
    <name evidence="4" type="primary">Aste57867_20257</name>
    <name evidence="3" type="ORF">As57867_020191</name>
    <name evidence="4" type="ORF">ASTE57867_20257</name>
</gene>
<feature type="compositionally biased region" description="Low complexity" evidence="1">
    <location>
        <begin position="234"/>
        <end position="248"/>
    </location>
</feature>
<evidence type="ECO:0000313" key="5">
    <source>
        <dbReference type="Proteomes" id="UP000332933"/>
    </source>
</evidence>
<keyword evidence="2" id="KW-1133">Transmembrane helix</keyword>